<evidence type="ECO:0000256" key="8">
    <source>
        <dbReference type="SAM" id="MobiDB-lite"/>
    </source>
</evidence>
<comment type="caution">
    <text evidence="10">The sequence shown here is derived from an EMBL/GenBank/DDBJ whole genome shotgun (WGS) entry which is preliminary data.</text>
</comment>
<feature type="compositionally biased region" description="Low complexity" evidence="8">
    <location>
        <begin position="489"/>
        <end position="504"/>
    </location>
</feature>
<feature type="compositionally biased region" description="Basic and acidic residues" evidence="8">
    <location>
        <begin position="841"/>
        <end position="858"/>
    </location>
</feature>
<dbReference type="GO" id="GO:0004674">
    <property type="term" value="F:protein serine/threonine kinase activity"/>
    <property type="evidence" value="ECO:0007669"/>
    <property type="project" value="UniProtKB-KW"/>
</dbReference>
<comment type="similarity">
    <text evidence="1">Belongs to the protein kinase superfamily. CMGC Ser/Thr protein kinase family. MNB/DYRK subfamily.</text>
</comment>
<feature type="compositionally biased region" description="Polar residues" evidence="8">
    <location>
        <begin position="120"/>
        <end position="148"/>
    </location>
</feature>
<dbReference type="InterPro" id="IPR008271">
    <property type="entry name" value="Ser/Thr_kinase_AS"/>
</dbReference>
<feature type="compositionally biased region" description="Pro residues" evidence="8">
    <location>
        <begin position="444"/>
        <end position="467"/>
    </location>
</feature>
<accession>A0A8H3FI67</accession>
<name>A0A8H3FI67_9LECA</name>
<sequence length="1520" mass="164809">MPTTLSSGQNMINVDGVSNGNWDSCNVPPRTLDAARTTESGSGGQGRPSKRLQKDSSNSAIPSRPAEPTPLAGIRPDPFPAPATRRRQSSLRDHTFREQRASHAPSALQASPSKRLVYSGLSNPQPPQRTFASNAQKEPHSRQSSINDTSRFSFASTATTSKRDTSQSSGSCDFLPPINFDDLHTSIASDEPDIASFTAPGGSTKDVGTSASGPVSIAPRPGIPGSAKTTDASAFGSRIGLNGSSLRRHNSTTQSVGQKIAELDSMAPSIGPASSRARRKTYFPATTTGEGATRSPRKSVGPGVLMNLEGTAHPHRRPSLAQAGLGEASIAVDTPESAASRNVSEGRNFQPSRRNKSKSMQPPPSKTVVQEQYFTPIGTPDQTPSTPVSIARSPARPTFQLSNTSSSSSKRVSIMPGSAHATGLGARTISPTDARILKRMSMMPNPPPMPYTPPPLQADPPSEPSPPVISRKSETPSSSRTTPDPNRKSYSSGVSNSSTTSYNSCLASFGSHRISQSLSTSRLPTPKTRGDNSFVGDEELVPPVPAIPKAYESPKTEYDQPPFFATRKSSQGHDASSLSSSTSTPGVVPPHPVHERDKDDRDLIQKQITNNEREPATERKPNDMRTANRRTLQPLRLPPLNLLPLSTSTASKIAALHDATAAAKDKGTVTPPPKAGAKAIPTTPMTASKASYSGGYHEVDNVQTPAQIRSSSSHYNMRPEALSHRDVSSSSTTVPTPSDSFALSASRTAMSPFVSSSLPKSSGEYGYGLGKSNTFDIGADARPTRLTGPRLQKPRKASKDDASSMDTTSSVDAGITSFGSSIRRKLSLTRKRSASKAQTAAERDADLPPKPPKHDDMPPPKLPASATWNGPLLPSPSPSQKSIQSRSTRNISNSSIKMQHDRTRSNTLDTAETPQRDFRLSETPAANTKRTARAALEGAPTHNSLSLKDFLREAKTMEMQLDRDDLSAEEEMRRLASKRKETEKAAKEVDGLRRRATAKERVSPNSALRMAHLNIFERGEIVDYKDVFFCGTQDAAKHVGDLSTDVANFGYDDDRGDYNIVNGDHLAYRYEIIDILGKGSFGQVVRCIDHKTGVLVAIKIIRNKKRFHQQALVEVEILQRLREWDPQNKHSMVNFVQSFYFRGHLCISTELLGMNLYEFIKAHEFRGFSLKLIRRFAKQLLNSLVLLKGHKVIHCDLKPENVLLAHPTHSEIKVIDFGSSCLENEKVYTYIQSRFYRSPEVILGMTYGMPIDMWSLGCILAELLTGYPIFPGENEQEQLACIMEVFGPPEKHLIEKSTRKKIFFDSLGKPRLTVSTKGKRRRPSSKSLQAVLKCEDETFLDFITRCLRWDPDRRLKPDEAIQHEFITGKNTKTTARPRTAPSQQTSSPIKRYNSLTHTPGSTRPLPDPPATSFKNGTAVRNRDITNTGIGNSQSPIKSAAATAVPKRLSAMTGPQANGNGIGAKRTLNGAAVQGSALPRVASTTRSLATTKGADLGTAAAAASLVSRLFPSLSLNLTQHY</sequence>
<organism evidence="10 11">
    <name type="scientific">Alectoria fallacina</name>
    <dbReference type="NCBI Taxonomy" id="1903189"/>
    <lineage>
        <taxon>Eukaryota</taxon>
        <taxon>Fungi</taxon>
        <taxon>Dikarya</taxon>
        <taxon>Ascomycota</taxon>
        <taxon>Pezizomycotina</taxon>
        <taxon>Lecanoromycetes</taxon>
        <taxon>OSLEUM clade</taxon>
        <taxon>Lecanoromycetidae</taxon>
        <taxon>Lecanorales</taxon>
        <taxon>Lecanorineae</taxon>
        <taxon>Parmeliaceae</taxon>
        <taxon>Alectoria</taxon>
    </lineage>
</organism>
<evidence type="ECO:0000313" key="10">
    <source>
        <dbReference type="EMBL" id="CAF9925617.1"/>
    </source>
</evidence>
<evidence type="ECO:0000259" key="9">
    <source>
        <dbReference type="PROSITE" id="PS50011"/>
    </source>
</evidence>
<feature type="region of interest" description="Disordered" evidence="8">
    <location>
        <begin position="773"/>
        <end position="814"/>
    </location>
</feature>
<dbReference type="InterPro" id="IPR011009">
    <property type="entry name" value="Kinase-like_dom_sf"/>
</dbReference>
<gene>
    <name evidence="10" type="ORF">ALECFALPRED_003182</name>
</gene>
<protein>
    <recommendedName>
        <fullName evidence="9">Protein kinase domain-containing protein</fullName>
    </recommendedName>
</protein>
<keyword evidence="5" id="KW-0418">Kinase</keyword>
<dbReference type="GO" id="GO:0005524">
    <property type="term" value="F:ATP binding"/>
    <property type="evidence" value="ECO:0007669"/>
    <property type="project" value="UniProtKB-UniRule"/>
</dbReference>
<evidence type="ECO:0000313" key="11">
    <source>
        <dbReference type="Proteomes" id="UP000664203"/>
    </source>
</evidence>
<keyword evidence="2" id="KW-0723">Serine/threonine-protein kinase</keyword>
<dbReference type="GO" id="GO:0005737">
    <property type="term" value="C:cytoplasm"/>
    <property type="evidence" value="ECO:0007669"/>
    <property type="project" value="TreeGrafter"/>
</dbReference>
<dbReference type="OrthoDB" id="9332038at2759"/>
<dbReference type="Proteomes" id="UP000664203">
    <property type="component" value="Unassembled WGS sequence"/>
</dbReference>
<keyword evidence="4 7" id="KW-0547">Nucleotide-binding</keyword>
<feature type="region of interest" description="Disordered" evidence="8">
    <location>
        <begin position="1370"/>
        <end position="1416"/>
    </location>
</feature>
<feature type="region of interest" description="Disordered" evidence="8">
    <location>
        <begin position="192"/>
        <end position="318"/>
    </location>
</feature>
<evidence type="ECO:0000256" key="3">
    <source>
        <dbReference type="ARBA" id="ARBA00022679"/>
    </source>
</evidence>
<feature type="compositionally biased region" description="Polar residues" evidence="8">
    <location>
        <begin position="1"/>
        <end position="24"/>
    </location>
</feature>
<evidence type="ECO:0000256" key="2">
    <source>
        <dbReference type="ARBA" id="ARBA00022527"/>
    </source>
</evidence>
<evidence type="ECO:0000256" key="1">
    <source>
        <dbReference type="ARBA" id="ARBA00008867"/>
    </source>
</evidence>
<feature type="compositionally biased region" description="Basic and acidic residues" evidence="8">
    <location>
        <begin position="611"/>
        <end position="623"/>
    </location>
</feature>
<evidence type="ECO:0000256" key="7">
    <source>
        <dbReference type="PROSITE-ProRule" id="PRU10141"/>
    </source>
</evidence>
<dbReference type="EMBL" id="CAJPDR010000205">
    <property type="protein sequence ID" value="CAF9925617.1"/>
    <property type="molecule type" value="Genomic_DNA"/>
</dbReference>
<dbReference type="CDD" id="cd14210">
    <property type="entry name" value="PKc_DYRK"/>
    <property type="match status" value="1"/>
</dbReference>
<keyword evidence="6 7" id="KW-0067">ATP-binding</keyword>
<evidence type="ECO:0000256" key="4">
    <source>
        <dbReference type="ARBA" id="ARBA00022741"/>
    </source>
</evidence>
<dbReference type="PANTHER" id="PTHR24058:SF22">
    <property type="entry name" value="DUAL SPECIFICITY TYROSINE-PHOSPHORYLATION-REGULATED KINASE 4"/>
    <property type="match status" value="1"/>
</dbReference>
<feature type="compositionally biased region" description="Polar residues" evidence="8">
    <location>
        <begin position="1370"/>
        <end position="1401"/>
    </location>
</feature>
<dbReference type="FunFam" id="1.10.510.10:FF:000112">
    <property type="entry name" value="Putative dual specificity tyrosine-phosphorylation-regulated kinase 2"/>
    <property type="match status" value="1"/>
</dbReference>
<dbReference type="InterPro" id="IPR017441">
    <property type="entry name" value="Protein_kinase_ATP_BS"/>
</dbReference>
<feature type="region of interest" description="Disordered" evidence="8">
    <location>
        <begin position="333"/>
        <end position="635"/>
    </location>
</feature>
<feature type="binding site" evidence="7">
    <location>
        <position position="1099"/>
    </location>
    <ligand>
        <name>ATP</name>
        <dbReference type="ChEBI" id="CHEBI:30616"/>
    </ligand>
</feature>
<reference evidence="10" key="1">
    <citation type="submission" date="2021-03" db="EMBL/GenBank/DDBJ databases">
        <authorList>
            <person name="Tagirdzhanova G."/>
        </authorList>
    </citation>
    <scope>NUCLEOTIDE SEQUENCE</scope>
</reference>
<dbReference type="SMART" id="SM00220">
    <property type="entry name" value="S_TKc"/>
    <property type="match status" value="1"/>
</dbReference>
<feature type="region of interest" description="Disordered" evidence="8">
    <location>
        <begin position="827"/>
        <end position="933"/>
    </location>
</feature>
<feature type="compositionally biased region" description="Low complexity" evidence="8">
    <location>
        <begin position="402"/>
        <end position="413"/>
    </location>
</feature>
<keyword evidence="11" id="KW-1185">Reference proteome</keyword>
<evidence type="ECO:0000256" key="6">
    <source>
        <dbReference type="ARBA" id="ARBA00022840"/>
    </source>
</evidence>
<dbReference type="PANTHER" id="PTHR24058">
    <property type="entry name" value="DUAL SPECIFICITY PROTEIN KINASE"/>
    <property type="match status" value="1"/>
</dbReference>
<feature type="compositionally biased region" description="Basic and acidic residues" evidence="8">
    <location>
        <begin position="592"/>
        <end position="604"/>
    </location>
</feature>
<dbReference type="InterPro" id="IPR050494">
    <property type="entry name" value="Ser_Thr_dual-spec_kinase"/>
</dbReference>
<dbReference type="GO" id="GO:0005856">
    <property type="term" value="C:cytoskeleton"/>
    <property type="evidence" value="ECO:0007669"/>
    <property type="project" value="TreeGrafter"/>
</dbReference>
<feature type="compositionally biased region" description="Basic and acidic residues" evidence="8">
    <location>
        <begin position="90"/>
        <end position="101"/>
    </location>
</feature>
<feature type="compositionally biased region" description="Polar residues" evidence="8">
    <location>
        <begin position="513"/>
        <end position="523"/>
    </location>
</feature>
<dbReference type="PROSITE" id="PS00107">
    <property type="entry name" value="PROTEIN_KINASE_ATP"/>
    <property type="match status" value="1"/>
</dbReference>
<dbReference type="InterPro" id="IPR000719">
    <property type="entry name" value="Prot_kinase_dom"/>
</dbReference>
<evidence type="ECO:0000256" key="5">
    <source>
        <dbReference type="ARBA" id="ARBA00022777"/>
    </source>
</evidence>
<dbReference type="Pfam" id="PF00069">
    <property type="entry name" value="Pkinase"/>
    <property type="match status" value="1"/>
</dbReference>
<feature type="domain" description="Protein kinase" evidence="9">
    <location>
        <begin position="1070"/>
        <end position="1366"/>
    </location>
</feature>
<feature type="region of interest" description="Disordered" evidence="8">
    <location>
        <begin position="976"/>
        <end position="1001"/>
    </location>
</feature>
<dbReference type="SUPFAM" id="SSF56112">
    <property type="entry name" value="Protein kinase-like (PK-like)"/>
    <property type="match status" value="1"/>
</dbReference>
<feature type="compositionally biased region" description="Low complexity" evidence="8">
    <location>
        <begin position="149"/>
        <end position="160"/>
    </location>
</feature>
<proteinExistence type="inferred from homology"/>
<keyword evidence="3" id="KW-0808">Transferase</keyword>
<feature type="compositionally biased region" description="Low complexity" evidence="8">
    <location>
        <begin position="878"/>
        <end position="896"/>
    </location>
</feature>
<feature type="region of interest" description="Disordered" evidence="8">
    <location>
        <begin position="1"/>
        <end position="173"/>
    </location>
</feature>
<feature type="compositionally biased region" description="Polar residues" evidence="8">
    <location>
        <begin position="701"/>
        <end position="715"/>
    </location>
</feature>
<dbReference type="PROSITE" id="PS00108">
    <property type="entry name" value="PROTEIN_KINASE_ST"/>
    <property type="match status" value="1"/>
</dbReference>
<feature type="compositionally biased region" description="Polar residues" evidence="8">
    <location>
        <begin position="475"/>
        <end position="484"/>
    </location>
</feature>
<dbReference type="Gene3D" id="1.10.510.10">
    <property type="entry name" value="Transferase(Phosphotransferase) domain 1"/>
    <property type="match status" value="1"/>
</dbReference>
<feature type="region of interest" description="Disordered" evidence="8">
    <location>
        <begin position="661"/>
        <end position="739"/>
    </location>
</feature>
<feature type="compositionally biased region" description="Low complexity" evidence="8">
    <location>
        <begin position="728"/>
        <end position="739"/>
    </location>
</feature>
<dbReference type="PROSITE" id="PS50011">
    <property type="entry name" value="PROTEIN_KINASE_DOM"/>
    <property type="match status" value="1"/>
</dbReference>
<feature type="compositionally biased region" description="Polar residues" evidence="8">
    <location>
        <begin position="337"/>
        <end position="352"/>
    </location>
</feature>
<dbReference type="Gene3D" id="3.30.200.20">
    <property type="entry name" value="Phosphorylase Kinase, domain 1"/>
    <property type="match status" value="1"/>
</dbReference>